<name>A0AA36G224_9BILA</name>
<organism evidence="3 4">
    <name type="scientific">Mesorhabditis spiculigera</name>
    <dbReference type="NCBI Taxonomy" id="96644"/>
    <lineage>
        <taxon>Eukaryota</taxon>
        <taxon>Metazoa</taxon>
        <taxon>Ecdysozoa</taxon>
        <taxon>Nematoda</taxon>
        <taxon>Chromadorea</taxon>
        <taxon>Rhabditida</taxon>
        <taxon>Rhabditina</taxon>
        <taxon>Rhabditomorpha</taxon>
        <taxon>Rhabditoidea</taxon>
        <taxon>Rhabditidae</taxon>
        <taxon>Mesorhabditinae</taxon>
        <taxon>Mesorhabditis</taxon>
    </lineage>
</organism>
<evidence type="ECO:0000313" key="3">
    <source>
        <dbReference type="EMBL" id="CAJ0575805.1"/>
    </source>
</evidence>
<accession>A0AA36G224</accession>
<dbReference type="AlphaFoldDB" id="A0AA36G224"/>
<evidence type="ECO:0000313" key="4">
    <source>
        <dbReference type="Proteomes" id="UP001177023"/>
    </source>
</evidence>
<evidence type="ECO:0000256" key="1">
    <source>
        <dbReference type="SAM" id="MobiDB-lite"/>
    </source>
</evidence>
<dbReference type="EMBL" id="CATQJA010002641">
    <property type="protein sequence ID" value="CAJ0575805.1"/>
    <property type="molecule type" value="Genomic_DNA"/>
</dbReference>
<reference evidence="3" key="1">
    <citation type="submission" date="2023-06" db="EMBL/GenBank/DDBJ databases">
        <authorList>
            <person name="Delattre M."/>
        </authorList>
    </citation>
    <scope>NUCLEOTIDE SEQUENCE</scope>
    <source>
        <strain evidence="3">AF72</strain>
    </source>
</reference>
<dbReference type="Proteomes" id="UP001177023">
    <property type="component" value="Unassembled WGS sequence"/>
</dbReference>
<keyword evidence="4" id="KW-1185">Reference proteome</keyword>
<dbReference type="EMBL" id="CATQJA010001066">
    <property type="protein sequence ID" value="CAJ0565532.1"/>
    <property type="molecule type" value="Genomic_DNA"/>
</dbReference>
<comment type="caution">
    <text evidence="3">The sequence shown here is derived from an EMBL/GenBank/DDBJ whole genome shotgun (WGS) entry which is preliminary data.</text>
</comment>
<gene>
    <name evidence="3" type="ORF">MSPICULIGERA_LOCUS14109</name>
    <name evidence="2" type="ORF">MSPICULIGERA_LOCUS4169</name>
</gene>
<evidence type="ECO:0000313" key="2">
    <source>
        <dbReference type="EMBL" id="CAJ0565532.1"/>
    </source>
</evidence>
<proteinExistence type="predicted"/>
<feature type="region of interest" description="Disordered" evidence="1">
    <location>
        <begin position="1"/>
        <end position="27"/>
    </location>
</feature>
<sequence length="154" mass="18421">MDGHEYCPPLKRRGSVTTEVDSSSDEIEERKRLFAEVDELRRQNKQLEGKTMRQQELILNFYRNDSRVQLEVIRTNESAIQRNREQDAQYQRLTQQLKKANERAEENHRNYTAMKQDRDHHSEQAANWQKIAMEAQNQLAHLRCSRRLSNEKPQ</sequence>
<protein>
    <submittedName>
        <fullName evidence="3">Uncharacterized protein</fullName>
    </submittedName>
</protein>
<feature type="non-terminal residue" evidence="3">
    <location>
        <position position="154"/>
    </location>
</feature>